<accession>A0A8H6FH01</accession>
<keyword evidence="2" id="KW-1185">Reference proteome</keyword>
<comment type="caution">
    <text evidence="1">The sequence shown here is derived from an EMBL/GenBank/DDBJ whole genome shotgun (WGS) entry which is preliminary data.</text>
</comment>
<organism evidence="1 2">
    <name type="scientific">Letharia lupina</name>
    <dbReference type="NCBI Taxonomy" id="560253"/>
    <lineage>
        <taxon>Eukaryota</taxon>
        <taxon>Fungi</taxon>
        <taxon>Dikarya</taxon>
        <taxon>Ascomycota</taxon>
        <taxon>Pezizomycotina</taxon>
        <taxon>Lecanoromycetes</taxon>
        <taxon>OSLEUM clade</taxon>
        <taxon>Lecanoromycetidae</taxon>
        <taxon>Lecanorales</taxon>
        <taxon>Lecanorineae</taxon>
        <taxon>Parmeliaceae</taxon>
        <taxon>Letharia</taxon>
    </lineage>
</organism>
<dbReference type="EMBL" id="JACCJB010000004">
    <property type="protein sequence ID" value="KAF6228232.1"/>
    <property type="molecule type" value="Genomic_DNA"/>
</dbReference>
<name>A0A8H6FH01_9LECA</name>
<evidence type="ECO:0000313" key="2">
    <source>
        <dbReference type="Proteomes" id="UP000593566"/>
    </source>
</evidence>
<dbReference type="Proteomes" id="UP000593566">
    <property type="component" value="Unassembled WGS sequence"/>
</dbReference>
<gene>
    <name evidence="1" type="ORF">HO133_007962</name>
</gene>
<dbReference type="RefSeq" id="XP_037156166.1">
    <property type="nucleotide sequence ID" value="XM_037298830.1"/>
</dbReference>
<dbReference type="GeneID" id="59336359"/>
<sequence length="417" mass="48628">MKYLPDMAALSRLFTAYPRTFIIFNLISKEIFAGIVDNMSAELRNSALDVLAVRSHPPIHPSQITDFIKHHLDAKVCYTQPRLRRYPLSAILDLITISESIESLTESFASDRVLGPCIRHSMPLSPIELHRIRRSFWRFQLCYDMCHPEEVSSSREICEVKSRGTRQYVQSQSKQPISGSVPNWLQGRSEAYRPEALSRFLPNLSRWEHDELEAVRFHLALKVNRLQYLRSCGSKDELIREPALLQRLIRDIDHWDTGSPEDHVLVAAFRQSQHARSHPIVWHRIRHCYDASIPNTPRRFVIQSLQVGCPQWGWCLWDEKRLVKRGMIDIEYEGWLDGWKMDDESKIAKICERRAAIGEAHSECIAAQYTLLDQKIAAQYAIDAQIHLDRLRWDRVWELGSKERKWMPTELDCIYSG</sequence>
<protein>
    <submittedName>
        <fullName evidence="1">Uncharacterized protein</fullName>
    </submittedName>
</protein>
<proteinExistence type="predicted"/>
<evidence type="ECO:0000313" key="1">
    <source>
        <dbReference type="EMBL" id="KAF6228232.1"/>
    </source>
</evidence>
<dbReference type="AlphaFoldDB" id="A0A8H6FH01"/>
<reference evidence="1 2" key="1">
    <citation type="journal article" date="2020" name="Genomics">
        <title>Complete, high-quality genomes from long-read metagenomic sequencing of two wolf lichen thalli reveals enigmatic genome architecture.</title>
        <authorList>
            <person name="McKenzie S.K."/>
            <person name="Walston R.F."/>
            <person name="Allen J.L."/>
        </authorList>
    </citation>
    <scope>NUCLEOTIDE SEQUENCE [LARGE SCALE GENOMIC DNA]</scope>
    <source>
        <strain evidence="1">WasteWater1</strain>
    </source>
</reference>